<dbReference type="GO" id="GO:0035999">
    <property type="term" value="P:tetrahydrofolate interconversion"/>
    <property type="evidence" value="ECO:0007669"/>
    <property type="project" value="UniProtKB-UniPathway"/>
</dbReference>
<dbReference type="Proteomes" id="UP000011087">
    <property type="component" value="Unassembled WGS sequence"/>
</dbReference>
<comment type="cofactor">
    <cofactor evidence="1">
        <name>FAD</name>
        <dbReference type="ChEBI" id="CHEBI:57692"/>
    </cofactor>
</comment>
<dbReference type="eggNOG" id="KOG0564">
    <property type="taxonomic scope" value="Eukaryota"/>
</dbReference>
<dbReference type="EMBL" id="JH993033">
    <property type="protein sequence ID" value="EKX40212.1"/>
    <property type="molecule type" value="Genomic_DNA"/>
</dbReference>
<evidence type="ECO:0000256" key="4">
    <source>
        <dbReference type="ARBA" id="ARBA00022630"/>
    </source>
</evidence>
<dbReference type="Pfam" id="PF02219">
    <property type="entry name" value="MTHFR"/>
    <property type="match status" value="1"/>
</dbReference>
<gene>
    <name evidence="9" type="ORF">GUITHDRAFT_96413</name>
</gene>
<dbReference type="PANTHER" id="PTHR45754">
    <property type="entry name" value="METHYLENETETRAHYDROFOLATE REDUCTASE"/>
    <property type="match status" value="1"/>
</dbReference>
<dbReference type="OrthoDB" id="16284at2759"/>
<keyword evidence="6" id="KW-0521">NADP</keyword>
<evidence type="ECO:0000313" key="9">
    <source>
        <dbReference type="EMBL" id="EKX40212.1"/>
    </source>
</evidence>
<dbReference type="CDD" id="cd00537">
    <property type="entry name" value="MTHFR"/>
    <property type="match status" value="1"/>
</dbReference>
<dbReference type="RefSeq" id="XP_005827192.1">
    <property type="nucleotide sequence ID" value="XM_005827135.1"/>
</dbReference>
<accession>L1IVS6</accession>
<keyword evidence="4" id="KW-0285">Flavoprotein</keyword>
<dbReference type="InterPro" id="IPR029041">
    <property type="entry name" value="FAD-linked_oxidoreductase-like"/>
</dbReference>
<dbReference type="PaxDb" id="55529-EKX40212"/>
<comment type="similarity">
    <text evidence="3">Belongs to the methylenetetrahydrofolate reductase family.</text>
</comment>
<evidence type="ECO:0000313" key="11">
    <source>
        <dbReference type="Proteomes" id="UP000011087"/>
    </source>
</evidence>
<sequence length="594" mass="66844">MKIVDRLKERNGAPFYSFEFFPPKTPSGVSNLYERVERLGKLEPLFVDITWGAGGSTSDLTLELSSNFQRQFNLETQMHLTCTNVTKETVTQALQQAREAGIQNILCLRGDPPAGQEKWEATEGGFANAVDLVRYVRQLHGDYFGISVAGYPEGHIDWFKDTPEISEEDYRRDLQYLKDKVDAGADMIITQLFYDVDVFLKWVKDCREIGINVPIVPGIMPINAYAGFNRMTGFCKTKVPKAIRDGLEAIKDNEDAVKEYGVQLVTDMCRRLLDNGIPGLHMYTLNLEKSTVAILNNLNLLKNTTSRRALPWRPRIGQKTEDVRPIFWANRPRSYNSRTMHWDEYPNGRWGDSRSPAFGELTDYHLTQVHTVDEADRKAAYGSQLSGVADVNALFAKFLKGEINRLPWCTALDVETNALKESLAKLCDSGFLTINSQPRVNAASSTDEVHGWGGPGGVVYQKAYIEMFCSPAHLAAIKAALPEHKSIQYSAVNTKGQYETSAKNKVNAVTWGVFPDREIVQPTVVDEESFLVWKDEAFGLWLSQWKKLYEEGSSSAKVVQDIYDQYMLVTIVDNDFINGNIFAFMDSAVAKLGK</sequence>
<evidence type="ECO:0000259" key="8">
    <source>
        <dbReference type="Pfam" id="PF21895"/>
    </source>
</evidence>
<name>L1IVS6_GUITC</name>
<dbReference type="GO" id="GO:0009086">
    <property type="term" value="P:methionine biosynthetic process"/>
    <property type="evidence" value="ECO:0007669"/>
    <property type="project" value="TreeGrafter"/>
</dbReference>
<evidence type="ECO:0000313" key="10">
    <source>
        <dbReference type="EnsemblProtists" id="EKX40212"/>
    </source>
</evidence>
<dbReference type="Gene3D" id="3.20.20.220">
    <property type="match status" value="1"/>
</dbReference>
<dbReference type="UniPathway" id="UPA00193"/>
<dbReference type="KEGG" id="gtt:GUITHDRAFT_96413"/>
<evidence type="ECO:0000256" key="3">
    <source>
        <dbReference type="ARBA" id="ARBA00006743"/>
    </source>
</evidence>
<dbReference type="OMA" id="AWKEEFY"/>
<keyword evidence="7" id="KW-0560">Oxidoreductase</keyword>
<dbReference type="NCBIfam" id="TIGR00677">
    <property type="entry name" value="fadh2_euk"/>
    <property type="match status" value="1"/>
</dbReference>
<protein>
    <recommendedName>
        <fullName evidence="8">MTHFR SAM-binding regulatory domain-containing protein</fullName>
    </recommendedName>
</protein>
<dbReference type="Pfam" id="PF21895">
    <property type="entry name" value="MTHFR_C"/>
    <property type="match status" value="1"/>
</dbReference>
<evidence type="ECO:0000256" key="6">
    <source>
        <dbReference type="ARBA" id="ARBA00022857"/>
    </source>
</evidence>
<dbReference type="GO" id="GO:0005829">
    <property type="term" value="C:cytosol"/>
    <property type="evidence" value="ECO:0007669"/>
    <property type="project" value="TreeGrafter"/>
</dbReference>
<reference evidence="9 11" key="1">
    <citation type="journal article" date="2012" name="Nature">
        <title>Algal genomes reveal evolutionary mosaicism and the fate of nucleomorphs.</title>
        <authorList>
            <consortium name="DOE Joint Genome Institute"/>
            <person name="Curtis B.A."/>
            <person name="Tanifuji G."/>
            <person name="Burki F."/>
            <person name="Gruber A."/>
            <person name="Irimia M."/>
            <person name="Maruyama S."/>
            <person name="Arias M.C."/>
            <person name="Ball S.G."/>
            <person name="Gile G.H."/>
            <person name="Hirakawa Y."/>
            <person name="Hopkins J.F."/>
            <person name="Kuo A."/>
            <person name="Rensing S.A."/>
            <person name="Schmutz J."/>
            <person name="Symeonidi A."/>
            <person name="Elias M."/>
            <person name="Eveleigh R.J."/>
            <person name="Herman E.K."/>
            <person name="Klute M.J."/>
            <person name="Nakayama T."/>
            <person name="Obornik M."/>
            <person name="Reyes-Prieto A."/>
            <person name="Armbrust E.V."/>
            <person name="Aves S.J."/>
            <person name="Beiko R.G."/>
            <person name="Coutinho P."/>
            <person name="Dacks J.B."/>
            <person name="Durnford D.G."/>
            <person name="Fast N.M."/>
            <person name="Green B.R."/>
            <person name="Grisdale C.J."/>
            <person name="Hempel F."/>
            <person name="Henrissat B."/>
            <person name="Hoppner M.P."/>
            <person name="Ishida K."/>
            <person name="Kim E."/>
            <person name="Koreny L."/>
            <person name="Kroth P.G."/>
            <person name="Liu Y."/>
            <person name="Malik S.B."/>
            <person name="Maier U.G."/>
            <person name="McRose D."/>
            <person name="Mock T."/>
            <person name="Neilson J.A."/>
            <person name="Onodera N.T."/>
            <person name="Poole A.M."/>
            <person name="Pritham E.J."/>
            <person name="Richards T.A."/>
            <person name="Rocap G."/>
            <person name="Roy S.W."/>
            <person name="Sarai C."/>
            <person name="Schaack S."/>
            <person name="Shirato S."/>
            <person name="Slamovits C.H."/>
            <person name="Spencer D.F."/>
            <person name="Suzuki S."/>
            <person name="Worden A.Z."/>
            <person name="Zauner S."/>
            <person name="Barry K."/>
            <person name="Bell C."/>
            <person name="Bharti A.K."/>
            <person name="Crow J.A."/>
            <person name="Grimwood J."/>
            <person name="Kramer R."/>
            <person name="Lindquist E."/>
            <person name="Lucas S."/>
            <person name="Salamov A."/>
            <person name="McFadden G.I."/>
            <person name="Lane C.E."/>
            <person name="Keeling P.J."/>
            <person name="Gray M.W."/>
            <person name="Grigoriev I.V."/>
            <person name="Archibald J.M."/>
        </authorList>
    </citation>
    <scope>NUCLEOTIDE SEQUENCE</scope>
    <source>
        <strain evidence="9 11">CCMP2712</strain>
    </source>
</reference>
<keyword evidence="5" id="KW-0274">FAD</keyword>
<dbReference type="FunFam" id="3.20.20.220:FF:000002">
    <property type="entry name" value="Methylenetetrahydrofolate reductase"/>
    <property type="match status" value="1"/>
</dbReference>
<dbReference type="GeneID" id="17297021"/>
<proteinExistence type="inferred from homology"/>
<organism evidence="9">
    <name type="scientific">Guillardia theta (strain CCMP2712)</name>
    <name type="common">Cryptophyte</name>
    <dbReference type="NCBI Taxonomy" id="905079"/>
    <lineage>
        <taxon>Eukaryota</taxon>
        <taxon>Cryptophyceae</taxon>
        <taxon>Pyrenomonadales</taxon>
        <taxon>Geminigeraceae</taxon>
        <taxon>Guillardia</taxon>
    </lineage>
</organism>
<dbReference type="GO" id="GO:0004489">
    <property type="term" value="F:methylenetetrahydrofolate reductase [NAD(P)H] activity"/>
    <property type="evidence" value="ECO:0007669"/>
    <property type="project" value="InterPro"/>
</dbReference>
<keyword evidence="11" id="KW-1185">Reference proteome</keyword>
<dbReference type="HOGENOM" id="CLU_025841_2_2_1"/>
<dbReference type="InterPro" id="IPR004621">
    <property type="entry name" value="Fadh2_euk"/>
</dbReference>
<reference evidence="11" key="2">
    <citation type="submission" date="2012-11" db="EMBL/GenBank/DDBJ databases">
        <authorList>
            <person name="Kuo A."/>
            <person name="Curtis B.A."/>
            <person name="Tanifuji G."/>
            <person name="Burki F."/>
            <person name="Gruber A."/>
            <person name="Irimia M."/>
            <person name="Maruyama S."/>
            <person name="Arias M.C."/>
            <person name="Ball S.G."/>
            <person name="Gile G.H."/>
            <person name="Hirakawa Y."/>
            <person name="Hopkins J.F."/>
            <person name="Rensing S.A."/>
            <person name="Schmutz J."/>
            <person name="Symeonidi A."/>
            <person name="Elias M."/>
            <person name="Eveleigh R.J."/>
            <person name="Herman E.K."/>
            <person name="Klute M.J."/>
            <person name="Nakayama T."/>
            <person name="Obornik M."/>
            <person name="Reyes-Prieto A."/>
            <person name="Armbrust E.V."/>
            <person name="Aves S.J."/>
            <person name="Beiko R.G."/>
            <person name="Coutinho P."/>
            <person name="Dacks J.B."/>
            <person name="Durnford D.G."/>
            <person name="Fast N.M."/>
            <person name="Green B.R."/>
            <person name="Grisdale C."/>
            <person name="Hempe F."/>
            <person name="Henrissat B."/>
            <person name="Hoppner M.P."/>
            <person name="Ishida K.-I."/>
            <person name="Kim E."/>
            <person name="Koreny L."/>
            <person name="Kroth P.G."/>
            <person name="Liu Y."/>
            <person name="Malik S.-B."/>
            <person name="Maier U.G."/>
            <person name="McRose D."/>
            <person name="Mock T."/>
            <person name="Neilson J.A."/>
            <person name="Onodera N.T."/>
            <person name="Poole A.M."/>
            <person name="Pritham E.J."/>
            <person name="Richards T.A."/>
            <person name="Rocap G."/>
            <person name="Roy S.W."/>
            <person name="Sarai C."/>
            <person name="Schaack S."/>
            <person name="Shirato S."/>
            <person name="Slamovits C.H."/>
            <person name="Spencer D.F."/>
            <person name="Suzuki S."/>
            <person name="Worden A.Z."/>
            <person name="Zauner S."/>
            <person name="Barry K."/>
            <person name="Bell C."/>
            <person name="Bharti A.K."/>
            <person name="Crow J.A."/>
            <person name="Grimwood J."/>
            <person name="Kramer R."/>
            <person name="Lindquist E."/>
            <person name="Lucas S."/>
            <person name="Salamov A."/>
            <person name="McFadden G.I."/>
            <person name="Lane C.E."/>
            <person name="Keeling P.J."/>
            <person name="Gray M.W."/>
            <person name="Grigoriev I.V."/>
            <person name="Archibald J.M."/>
        </authorList>
    </citation>
    <scope>NUCLEOTIDE SEQUENCE</scope>
    <source>
        <strain evidence="11">CCMP2712</strain>
    </source>
</reference>
<dbReference type="AlphaFoldDB" id="L1IVS6"/>
<feature type="domain" description="MTHFR SAM-binding regulatory" evidence="8">
    <location>
        <begin position="307"/>
        <end position="580"/>
    </location>
</feature>
<evidence type="ECO:0000256" key="5">
    <source>
        <dbReference type="ARBA" id="ARBA00022827"/>
    </source>
</evidence>
<dbReference type="PANTHER" id="PTHR45754:SF3">
    <property type="entry name" value="METHYLENETETRAHYDROFOLATE REDUCTASE (NADPH)"/>
    <property type="match status" value="1"/>
</dbReference>
<dbReference type="SUPFAM" id="SSF51730">
    <property type="entry name" value="FAD-linked oxidoreductase"/>
    <property type="match status" value="1"/>
</dbReference>
<dbReference type="GO" id="GO:0071949">
    <property type="term" value="F:FAD binding"/>
    <property type="evidence" value="ECO:0007669"/>
    <property type="project" value="TreeGrafter"/>
</dbReference>
<evidence type="ECO:0000256" key="1">
    <source>
        <dbReference type="ARBA" id="ARBA00001974"/>
    </source>
</evidence>
<evidence type="ECO:0000256" key="7">
    <source>
        <dbReference type="ARBA" id="ARBA00023002"/>
    </source>
</evidence>
<dbReference type="InterPro" id="IPR053806">
    <property type="entry name" value="MTHFR_C"/>
</dbReference>
<dbReference type="InterPro" id="IPR003171">
    <property type="entry name" value="Mehydrof_redctse-like"/>
</dbReference>
<dbReference type="EnsemblProtists" id="EKX40212">
    <property type="protein sequence ID" value="EKX40212"/>
    <property type="gene ID" value="GUITHDRAFT_96413"/>
</dbReference>
<reference evidence="10" key="3">
    <citation type="submission" date="2016-03" db="UniProtKB">
        <authorList>
            <consortium name="EnsemblProtists"/>
        </authorList>
    </citation>
    <scope>IDENTIFICATION</scope>
</reference>
<evidence type="ECO:0000256" key="2">
    <source>
        <dbReference type="ARBA" id="ARBA00004777"/>
    </source>
</evidence>
<dbReference type="STRING" id="905079.L1IVS6"/>
<comment type="pathway">
    <text evidence="2">One-carbon metabolism; tetrahydrofolate interconversion.</text>
</comment>